<dbReference type="RefSeq" id="WP_207667927.1">
    <property type="nucleotide sequence ID" value="NZ_CP058648.1"/>
</dbReference>
<keyword evidence="2" id="KW-1185">Reference proteome</keyword>
<accession>A0A4R2T3U2</accession>
<gene>
    <name evidence="1" type="ORF">EDD79_10489</name>
</gene>
<comment type="caution">
    <text evidence="1">The sequence shown here is derived from an EMBL/GenBank/DDBJ whole genome shotgun (WGS) entry which is preliminary data.</text>
</comment>
<organism evidence="1 2">
    <name type="scientific">Serpentinicella alkaliphila</name>
    <dbReference type="NCBI Taxonomy" id="1734049"/>
    <lineage>
        <taxon>Bacteria</taxon>
        <taxon>Bacillati</taxon>
        <taxon>Bacillota</taxon>
        <taxon>Clostridia</taxon>
        <taxon>Peptostreptococcales</taxon>
        <taxon>Natronincolaceae</taxon>
        <taxon>Serpentinicella</taxon>
    </lineage>
</organism>
<evidence type="ECO:0000313" key="1">
    <source>
        <dbReference type="EMBL" id="TCP96960.1"/>
    </source>
</evidence>
<dbReference type="AlphaFoldDB" id="A0A4R2T3U2"/>
<evidence type="ECO:0000313" key="2">
    <source>
        <dbReference type="Proteomes" id="UP000295504"/>
    </source>
</evidence>
<protein>
    <submittedName>
        <fullName evidence="1">Uncharacterized protein</fullName>
    </submittedName>
</protein>
<dbReference type="Proteomes" id="UP000295504">
    <property type="component" value="Unassembled WGS sequence"/>
</dbReference>
<sequence length="55" mass="6387">MVERYRSFGAWEPNPVLTVEGLNRLQDIMTEARELDKRVPHSTIVNTEFAKKAIE</sequence>
<name>A0A4R2T3U2_9FIRM</name>
<reference evidence="1 2" key="1">
    <citation type="submission" date="2019-03" db="EMBL/GenBank/DDBJ databases">
        <title>Genomic Encyclopedia of Type Strains, Phase IV (KMG-IV): sequencing the most valuable type-strain genomes for metagenomic binning, comparative biology and taxonomic classification.</title>
        <authorList>
            <person name="Goeker M."/>
        </authorList>
    </citation>
    <scope>NUCLEOTIDE SEQUENCE [LARGE SCALE GENOMIC DNA]</scope>
    <source>
        <strain evidence="1 2">DSM 100013</strain>
    </source>
</reference>
<dbReference type="EMBL" id="SLYC01000048">
    <property type="protein sequence ID" value="TCP96960.1"/>
    <property type="molecule type" value="Genomic_DNA"/>
</dbReference>
<proteinExistence type="predicted"/>